<feature type="transmembrane region" description="Helical" evidence="7">
    <location>
        <begin position="321"/>
        <end position="344"/>
    </location>
</feature>
<dbReference type="GO" id="GO:0005886">
    <property type="term" value="C:plasma membrane"/>
    <property type="evidence" value="ECO:0007669"/>
    <property type="project" value="TreeGrafter"/>
</dbReference>
<dbReference type="GO" id="GO:0015086">
    <property type="term" value="F:cadmium ion transmembrane transporter activity"/>
    <property type="evidence" value="ECO:0007669"/>
    <property type="project" value="TreeGrafter"/>
</dbReference>
<feature type="transmembrane region" description="Helical" evidence="7">
    <location>
        <begin position="141"/>
        <end position="164"/>
    </location>
</feature>
<dbReference type="AlphaFoldDB" id="A0A2S6I6P3"/>
<dbReference type="PANTHER" id="PTHR11706:SF33">
    <property type="entry name" value="NATURAL RESISTANCE-ASSOCIATED MACROPHAGE PROTEIN 2"/>
    <property type="match status" value="1"/>
</dbReference>
<evidence type="ECO:0000256" key="5">
    <source>
        <dbReference type="ARBA" id="ARBA00022989"/>
    </source>
</evidence>
<dbReference type="Pfam" id="PF01566">
    <property type="entry name" value="Nramp"/>
    <property type="match status" value="1"/>
</dbReference>
<evidence type="ECO:0000313" key="9">
    <source>
        <dbReference type="Proteomes" id="UP000237662"/>
    </source>
</evidence>
<feature type="transmembrane region" description="Helical" evidence="7">
    <location>
        <begin position="253"/>
        <end position="274"/>
    </location>
</feature>
<feature type="transmembrane region" description="Helical" evidence="7">
    <location>
        <begin position="78"/>
        <end position="96"/>
    </location>
</feature>
<feature type="transmembrane region" description="Helical" evidence="7">
    <location>
        <begin position="108"/>
        <end position="129"/>
    </location>
</feature>
<dbReference type="OrthoDB" id="9787548at2"/>
<keyword evidence="6 7" id="KW-0472">Membrane</keyword>
<evidence type="ECO:0000256" key="6">
    <source>
        <dbReference type="ARBA" id="ARBA00023136"/>
    </source>
</evidence>
<dbReference type="EMBL" id="PTJC01000005">
    <property type="protein sequence ID" value="PPK87192.1"/>
    <property type="molecule type" value="Genomic_DNA"/>
</dbReference>
<name>A0A2S6I6P3_9BACT</name>
<keyword evidence="9" id="KW-1185">Reference proteome</keyword>
<keyword evidence="4" id="KW-0769">Symport</keyword>
<dbReference type="GO" id="GO:0034755">
    <property type="term" value="P:iron ion transmembrane transport"/>
    <property type="evidence" value="ECO:0007669"/>
    <property type="project" value="TreeGrafter"/>
</dbReference>
<sequence>MESTSWGRALVWSLIAAAFIGPGTVATATRAGAEGGYAYLPVVVLAALAGYVFMEMAARITLVSGRRLGDLLSVRGKWLPTLLFAAVFFGCMAYQAGNLVGALGGLQLLFPLGRWGVLLIGGFVFALLWKGSTQLIGRMMAYIVAVMGVLFIVAAAQIAWPGVYPDRPLAPVRTDVLLGLLGTTIVPYNFFLAAGLGSDGRLGDMRRGLMLSFGVGLLVTASIVVVGVTASGFVSFENLAVSLEAFLGEYGRLVLGMGLFAAGFSSATTAPLAAAMAGRELLASGDKSWRSAGSAFRATWFVVMLIGLLVAVLRLDIIGVILAAQVINGLLLPFIAAAVFYLANRRDLLGDRTNRWWQNLIGLAVLGLLFYKTGEFLFNLFLTLR</sequence>
<dbReference type="GO" id="GO:0015293">
    <property type="term" value="F:symporter activity"/>
    <property type="evidence" value="ECO:0007669"/>
    <property type="project" value="UniProtKB-KW"/>
</dbReference>
<feature type="transmembrane region" description="Helical" evidence="7">
    <location>
        <begin position="295"/>
        <end position="315"/>
    </location>
</feature>
<feature type="transmembrane region" description="Helical" evidence="7">
    <location>
        <begin position="209"/>
        <end position="233"/>
    </location>
</feature>
<comment type="subcellular location">
    <subcellularLocation>
        <location evidence="1">Membrane</location>
        <topology evidence="1">Multi-pass membrane protein</topology>
    </subcellularLocation>
</comment>
<evidence type="ECO:0000256" key="1">
    <source>
        <dbReference type="ARBA" id="ARBA00004141"/>
    </source>
</evidence>
<keyword evidence="3 7" id="KW-0812">Transmembrane</keyword>
<dbReference type="GO" id="GO:0005384">
    <property type="term" value="F:manganese ion transmembrane transporter activity"/>
    <property type="evidence" value="ECO:0007669"/>
    <property type="project" value="TreeGrafter"/>
</dbReference>
<feature type="transmembrane region" description="Helical" evidence="7">
    <location>
        <begin position="37"/>
        <end position="57"/>
    </location>
</feature>
<accession>A0A2S6I6P3</accession>
<dbReference type="PANTHER" id="PTHR11706">
    <property type="entry name" value="SOLUTE CARRIER PROTEIN FAMILY 11 MEMBER"/>
    <property type="match status" value="1"/>
</dbReference>
<dbReference type="InterPro" id="IPR001046">
    <property type="entry name" value="NRAMP_fam"/>
</dbReference>
<reference evidence="8 9" key="1">
    <citation type="submission" date="2018-02" db="EMBL/GenBank/DDBJ databases">
        <title>Genomic Encyclopedia of Archaeal and Bacterial Type Strains, Phase II (KMG-II): from individual species to whole genera.</title>
        <authorList>
            <person name="Goeker M."/>
        </authorList>
    </citation>
    <scope>NUCLEOTIDE SEQUENCE [LARGE SCALE GENOMIC DNA]</scope>
    <source>
        <strain evidence="8 9">DSM 29526</strain>
    </source>
</reference>
<feature type="transmembrane region" description="Helical" evidence="7">
    <location>
        <begin position="176"/>
        <end position="197"/>
    </location>
</feature>
<feature type="transmembrane region" description="Helical" evidence="7">
    <location>
        <begin position="356"/>
        <end position="374"/>
    </location>
</feature>
<gene>
    <name evidence="8" type="ORF">CLV84_0128</name>
</gene>
<keyword evidence="5 7" id="KW-1133">Transmembrane helix</keyword>
<keyword evidence="2" id="KW-0813">Transport</keyword>
<evidence type="ECO:0000256" key="7">
    <source>
        <dbReference type="SAM" id="Phobius"/>
    </source>
</evidence>
<evidence type="ECO:0000256" key="3">
    <source>
        <dbReference type="ARBA" id="ARBA00022692"/>
    </source>
</evidence>
<dbReference type="RefSeq" id="WP_104417810.1">
    <property type="nucleotide sequence ID" value="NZ_PTJC01000005.1"/>
</dbReference>
<evidence type="ECO:0000256" key="2">
    <source>
        <dbReference type="ARBA" id="ARBA00022448"/>
    </source>
</evidence>
<dbReference type="Proteomes" id="UP000237662">
    <property type="component" value="Unassembled WGS sequence"/>
</dbReference>
<comment type="caution">
    <text evidence="8">The sequence shown here is derived from an EMBL/GenBank/DDBJ whole genome shotgun (WGS) entry which is preliminary data.</text>
</comment>
<organism evidence="8 9">
    <name type="scientific">Neolewinella xylanilytica</name>
    <dbReference type="NCBI Taxonomy" id="1514080"/>
    <lineage>
        <taxon>Bacteria</taxon>
        <taxon>Pseudomonadati</taxon>
        <taxon>Bacteroidota</taxon>
        <taxon>Saprospiria</taxon>
        <taxon>Saprospirales</taxon>
        <taxon>Lewinellaceae</taxon>
        <taxon>Neolewinella</taxon>
    </lineage>
</organism>
<evidence type="ECO:0000256" key="4">
    <source>
        <dbReference type="ARBA" id="ARBA00022847"/>
    </source>
</evidence>
<proteinExistence type="predicted"/>
<protein>
    <submittedName>
        <fullName evidence="8">Mn2+/Fe2+ NRAMP family transporter</fullName>
    </submittedName>
</protein>
<evidence type="ECO:0000313" key="8">
    <source>
        <dbReference type="EMBL" id="PPK87192.1"/>
    </source>
</evidence>